<protein>
    <submittedName>
        <fullName evidence="4">WYL domain-containing transcriptional regulator</fullName>
    </submittedName>
</protein>
<dbReference type="EMBL" id="JARUJP010000021">
    <property type="protein sequence ID" value="MDW8802506.1"/>
    <property type="molecule type" value="Genomic_DNA"/>
</dbReference>
<dbReference type="PANTHER" id="PTHR34580:SF1">
    <property type="entry name" value="PROTEIN PAFC"/>
    <property type="match status" value="1"/>
</dbReference>
<dbReference type="RefSeq" id="WP_318798828.1">
    <property type="nucleotide sequence ID" value="NZ_JARUJP010000021.1"/>
</dbReference>
<sequence>MSKLANILKMIILLKCRGKMKIKDLAEALEINERMVRKYKDDLEQAGIYLSSTSGINGGYFIESDTSILNFGIGKEEYRAFIMAQEELKDNGFILIKEYESALDKIGAALEEKSFDKAETMNIGSKPNIDLDSERKKYLDIQAAIVTKKKIRMSYFSLTSGVHERVVRPYAVFRYSGFWYFIGYCQLRDEIREFKIARIKNYEILEEKFEKPKHFNLKVYMKNGMGIVYDDKVFDVKIKINYPTSIRVMEKVWVENQKIHFNDKDNSITFEAKTTGIEDIKKWVLGMGSDAEVIEPENLKTSVIEEINKIKAIYCKEN</sequence>
<accession>A0ABU4JX28</accession>
<gene>
    <name evidence="4" type="ORF">P8V03_15265</name>
</gene>
<evidence type="ECO:0000313" key="5">
    <source>
        <dbReference type="Proteomes" id="UP001281656"/>
    </source>
</evidence>
<name>A0ABU4JX28_9CLOT</name>
<evidence type="ECO:0000313" key="4">
    <source>
        <dbReference type="EMBL" id="MDW8802506.1"/>
    </source>
</evidence>
<dbReference type="InterPro" id="IPR051534">
    <property type="entry name" value="CBASS_pafABC_assoc_protein"/>
</dbReference>
<evidence type="ECO:0000259" key="2">
    <source>
        <dbReference type="Pfam" id="PF13280"/>
    </source>
</evidence>
<feature type="domain" description="WYL" evidence="2">
    <location>
        <begin position="140"/>
        <end position="203"/>
    </location>
</feature>
<feature type="domain" description="WCX" evidence="3">
    <location>
        <begin position="234"/>
        <end position="309"/>
    </location>
</feature>
<keyword evidence="5" id="KW-1185">Reference proteome</keyword>
<evidence type="ECO:0000259" key="3">
    <source>
        <dbReference type="Pfam" id="PF25583"/>
    </source>
</evidence>
<dbReference type="Pfam" id="PF13280">
    <property type="entry name" value="WYL"/>
    <property type="match status" value="1"/>
</dbReference>
<dbReference type="InterPro" id="IPR026881">
    <property type="entry name" value="WYL_dom"/>
</dbReference>
<dbReference type="InterPro" id="IPR057727">
    <property type="entry name" value="WCX_dom"/>
</dbReference>
<dbReference type="InterPro" id="IPR036388">
    <property type="entry name" value="WH-like_DNA-bd_sf"/>
</dbReference>
<evidence type="ECO:0000259" key="1">
    <source>
        <dbReference type="Pfam" id="PF08279"/>
    </source>
</evidence>
<dbReference type="PROSITE" id="PS52050">
    <property type="entry name" value="WYL"/>
    <property type="match status" value="1"/>
</dbReference>
<feature type="domain" description="Helix-turn-helix type 11" evidence="1">
    <location>
        <begin position="9"/>
        <end position="60"/>
    </location>
</feature>
<dbReference type="Proteomes" id="UP001281656">
    <property type="component" value="Unassembled WGS sequence"/>
</dbReference>
<dbReference type="InterPro" id="IPR013196">
    <property type="entry name" value="HTH_11"/>
</dbReference>
<reference evidence="4 5" key="1">
    <citation type="submission" date="2023-04" db="EMBL/GenBank/DDBJ databases">
        <title>Clostridium tannerae sp. nov., isolated from the fecal material of an alpaca.</title>
        <authorList>
            <person name="Miller S."/>
            <person name="Hendry M."/>
            <person name="King J."/>
            <person name="Sankaranarayanan K."/>
            <person name="Lawson P.A."/>
        </authorList>
    </citation>
    <scope>NUCLEOTIDE SEQUENCE [LARGE SCALE GENOMIC DNA]</scope>
    <source>
        <strain evidence="4 5">A1-XYC3</strain>
    </source>
</reference>
<dbReference type="PANTHER" id="PTHR34580">
    <property type="match status" value="1"/>
</dbReference>
<dbReference type="Pfam" id="PF25583">
    <property type="entry name" value="WCX"/>
    <property type="match status" value="1"/>
</dbReference>
<comment type="caution">
    <text evidence="4">The sequence shown here is derived from an EMBL/GenBank/DDBJ whole genome shotgun (WGS) entry which is preliminary data.</text>
</comment>
<dbReference type="InterPro" id="IPR036390">
    <property type="entry name" value="WH_DNA-bd_sf"/>
</dbReference>
<dbReference type="SUPFAM" id="SSF46785">
    <property type="entry name" value="Winged helix' DNA-binding domain"/>
    <property type="match status" value="1"/>
</dbReference>
<dbReference type="Gene3D" id="1.10.10.10">
    <property type="entry name" value="Winged helix-like DNA-binding domain superfamily/Winged helix DNA-binding domain"/>
    <property type="match status" value="1"/>
</dbReference>
<organism evidence="4 5">
    <name type="scientific">Clostridium tanneri</name>
    <dbReference type="NCBI Taxonomy" id="3037988"/>
    <lineage>
        <taxon>Bacteria</taxon>
        <taxon>Bacillati</taxon>
        <taxon>Bacillota</taxon>
        <taxon>Clostridia</taxon>
        <taxon>Eubacteriales</taxon>
        <taxon>Clostridiaceae</taxon>
        <taxon>Clostridium</taxon>
    </lineage>
</organism>
<dbReference type="Pfam" id="PF08279">
    <property type="entry name" value="HTH_11"/>
    <property type="match status" value="1"/>
</dbReference>
<proteinExistence type="predicted"/>